<gene>
    <name evidence="1" type="ORF">SLAVMIC_00786</name>
</gene>
<protein>
    <submittedName>
        <fullName evidence="1">Uncharacterized protein</fullName>
    </submittedName>
</protein>
<organism evidence="1">
    <name type="scientific">uncultured marine phage</name>
    <dbReference type="NCBI Taxonomy" id="707152"/>
    <lineage>
        <taxon>Viruses</taxon>
        <taxon>environmental samples</taxon>
    </lineage>
</organism>
<evidence type="ECO:0000313" key="1">
    <source>
        <dbReference type="EMBL" id="CAG7581324.1"/>
    </source>
</evidence>
<reference evidence="1" key="1">
    <citation type="submission" date="2021-06" db="EMBL/GenBank/DDBJ databases">
        <authorList>
            <person name="Gannon L."/>
            <person name="Redgwell R T."/>
            <person name="Michniewski S."/>
            <person name="Harrison D C."/>
            <person name="Millard A."/>
        </authorList>
    </citation>
    <scope>NUCLEOTIDE SEQUENCE</scope>
</reference>
<sequence>MNIIDKISYKISSIISKKVLVKVVDKFDHRFVVFRDKELVSEGIFKFYVTIKERKSFCGIKFWSYYNMGSFLGDDGSYNQMVINQGLEGKFIYHYSFGRTTPTFLFKEVDFDLGAEYMLKYKISKELDYTSSEAIINTEVINSRYKSFTRESRLSKILD</sequence>
<name>A0A8D9CFR1_9VIRU</name>
<accession>A0A8D9CFR1</accession>
<dbReference type="EMBL" id="OU342829">
    <property type="protein sequence ID" value="CAG7581324.1"/>
    <property type="molecule type" value="Genomic_DNA"/>
</dbReference>
<proteinExistence type="predicted"/>